<evidence type="ECO:0000256" key="1">
    <source>
        <dbReference type="SAM" id="Phobius"/>
    </source>
</evidence>
<dbReference type="AlphaFoldDB" id="A0A948RR41"/>
<keyword evidence="1" id="KW-0812">Transmembrane</keyword>
<evidence type="ECO:0000313" key="3">
    <source>
        <dbReference type="EMBL" id="MBU2689340.1"/>
    </source>
</evidence>
<gene>
    <name evidence="3" type="ORF">KJ970_00300</name>
</gene>
<keyword evidence="1" id="KW-0472">Membrane</keyword>
<reference evidence="3" key="1">
    <citation type="submission" date="2021-05" db="EMBL/GenBank/DDBJ databases">
        <title>Energy efficiency and biological interactions define the core microbiome of deep oligotrophic groundwater.</title>
        <authorList>
            <person name="Mehrshad M."/>
            <person name="Lopez-Fernandez M."/>
            <person name="Bell E."/>
            <person name="Bernier-Latmani R."/>
            <person name="Bertilsson S."/>
            <person name="Dopson M."/>
        </authorList>
    </citation>
    <scope>NUCLEOTIDE SEQUENCE</scope>
    <source>
        <strain evidence="3">Modern_marine.mb.64</strain>
    </source>
</reference>
<keyword evidence="1" id="KW-1133">Transmembrane helix</keyword>
<dbReference type="Proteomes" id="UP000777784">
    <property type="component" value="Unassembled WGS sequence"/>
</dbReference>
<name>A0A948RR41_UNCEI</name>
<feature type="transmembrane region" description="Helical" evidence="1">
    <location>
        <begin position="67"/>
        <end position="91"/>
    </location>
</feature>
<organism evidence="3 4">
    <name type="scientific">Eiseniibacteriota bacterium</name>
    <dbReference type="NCBI Taxonomy" id="2212470"/>
    <lineage>
        <taxon>Bacteria</taxon>
        <taxon>Candidatus Eiseniibacteriota</taxon>
    </lineage>
</organism>
<dbReference type="EMBL" id="JAHJDP010000002">
    <property type="protein sequence ID" value="MBU2689340.1"/>
    <property type="molecule type" value="Genomic_DNA"/>
</dbReference>
<evidence type="ECO:0000313" key="4">
    <source>
        <dbReference type="Proteomes" id="UP000777784"/>
    </source>
</evidence>
<feature type="chain" id="PRO_5037123545" evidence="2">
    <location>
        <begin position="25"/>
        <end position="96"/>
    </location>
</feature>
<feature type="signal peptide" evidence="2">
    <location>
        <begin position="1"/>
        <end position="24"/>
    </location>
</feature>
<sequence length="96" mass="10199">MKFIRPQLSLLLCAILLFSVCANTGVPCSWPARSHTNRTIPAQNDSLAAMADSLAISNTTEKSGKSWIGWVILGAGVVTIGYLGFAGWAALKVYGE</sequence>
<proteinExistence type="predicted"/>
<keyword evidence="2" id="KW-0732">Signal</keyword>
<evidence type="ECO:0000256" key="2">
    <source>
        <dbReference type="SAM" id="SignalP"/>
    </source>
</evidence>
<protein>
    <submittedName>
        <fullName evidence="3">Uncharacterized protein</fullName>
    </submittedName>
</protein>
<comment type="caution">
    <text evidence="3">The sequence shown here is derived from an EMBL/GenBank/DDBJ whole genome shotgun (WGS) entry which is preliminary data.</text>
</comment>
<accession>A0A948RR41</accession>